<dbReference type="Proteomes" id="UP000324222">
    <property type="component" value="Unassembled WGS sequence"/>
</dbReference>
<proteinExistence type="predicted"/>
<protein>
    <submittedName>
        <fullName evidence="1">Uncharacterized protein</fullName>
    </submittedName>
</protein>
<gene>
    <name evidence="1" type="ORF">E2C01_090531</name>
</gene>
<evidence type="ECO:0000313" key="1">
    <source>
        <dbReference type="EMBL" id="MPC95324.1"/>
    </source>
</evidence>
<accession>A0A5B7JSN5</accession>
<reference evidence="1 2" key="1">
    <citation type="submission" date="2019-05" db="EMBL/GenBank/DDBJ databases">
        <title>Another draft genome of Portunus trituberculatus and its Hox gene families provides insights of decapod evolution.</title>
        <authorList>
            <person name="Jeong J.-H."/>
            <person name="Song I."/>
            <person name="Kim S."/>
            <person name="Choi T."/>
            <person name="Kim D."/>
            <person name="Ryu S."/>
            <person name="Kim W."/>
        </authorList>
    </citation>
    <scope>NUCLEOTIDE SEQUENCE [LARGE SCALE GENOMIC DNA]</scope>
    <source>
        <tissue evidence="1">Muscle</tissue>
    </source>
</reference>
<keyword evidence="2" id="KW-1185">Reference proteome</keyword>
<comment type="caution">
    <text evidence="1">The sequence shown here is derived from an EMBL/GenBank/DDBJ whole genome shotgun (WGS) entry which is preliminary data.</text>
</comment>
<organism evidence="1 2">
    <name type="scientific">Portunus trituberculatus</name>
    <name type="common">Swimming crab</name>
    <name type="synonym">Neptunus trituberculatus</name>
    <dbReference type="NCBI Taxonomy" id="210409"/>
    <lineage>
        <taxon>Eukaryota</taxon>
        <taxon>Metazoa</taxon>
        <taxon>Ecdysozoa</taxon>
        <taxon>Arthropoda</taxon>
        <taxon>Crustacea</taxon>
        <taxon>Multicrustacea</taxon>
        <taxon>Malacostraca</taxon>
        <taxon>Eumalacostraca</taxon>
        <taxon>Eucarida</taxon>
        <taxon>Decapoda</taxon>
        <taxon>Pleocyemata</taxon>
        <taxon>Brachyura</taxon>
        <taxon>Eubrachyura</taxon>
        <taxon>Portunoidea</taxon>
        <taxon>Portunidae</taxon>
        <taxon>Portuninae</taxon>
        <taxon>Portunus</taxon>
    </lineage>
</organism>
<name>A0A5B7JSN5_PORTR</name>
<dbReference type="AlphaFoldDB" id="A0A5B7JSN5"/>
<dbReference type="EMBL" id="VSRR010101817">
    <property type="protein sequence ID" value="MPC95324.1"/>
    <property type="molecule type" value="Genomic_DNA"/>
</dbReference>
<evidence type="ECO:0000313" key="2">
    <source>
        <dbReference type="Proteomes" id="UP000324222"/>
    </source>
</evidence>
<sequence>MNKVEMERPRVGKEGAFVSWRCRCVIEEVPRRVVV</sequence>